<name>A0ACB7CEG6_9ASCO</name>
<organism evidence="1 2">
    <name type="scientific">Pneumocystis oryctolagi</name>
    <dbReference type="NCBI Taxonomy" id="42067"/>
    <lineage>
        <taxon>Eukaryota</taxon>
        <taxon>Fungi</taxon>
        <taxon>Dikarya</taxon>
        <taxon>Ascomycota</taxon>
        <taxon>Taphrinomycotina</taxon>
        <taxon>Pneumocystomycetes</taxon>
        <taxon>Pneumocystaceae</taxon>
        <taxon>Pneumocystis</taxon>
    </lineage>
</organism>
<dbReference type="EMBL" id="JABTEG010000002">
    <property type="protein sequence ID" value="KAG4305983.1"/>
    <property type="molecule type" value="Genomic_DNA"/>
</dbReference>
<gene>
    <name evidence="1" type="ORF">PORY_000893</name>
</gene>
<evidence type="ECO:0000313" key="2">
    <source>
        <dbReference type="Proteomes" id="UP000768646"/>
    </source>
</evidence>
<keyword evidence="2" id="KW-1185">Reference proteome</keyword>
<dbReference type="Proteomes" id="UP000768646">
    <property type="component" value="Unassembled WGS sequence"/>
</dbReference>
<comment type="caution">
    <text evidence="1">The sequence shown here is derived from an EMBL/GenBank/DDBJ whole genome shotgun (WGS) entry which is preliminary data.</text>
</comment>
<protein>
    <submittedName>
        <fullName evidence="1">Uncharacterized protein</fullName>
    </submittedName>
</protein>
<sequence>MFRMVVMNGIRWSRAGVVVGARKPHFKRSFSGKILERDETTSEAQTTKEEASVLFENAKKTEEKPSTDPNEHISSKLATPIVSPEKEIAELKDKYLRSVADFRNLQARTQREIADAKMFAIQQFAKDLINSVDNLERALATVPEDSRTNVEKSKELVDLYAGLKMTETILNKTLEKHGLIKYDGLGEKFNPNLHEAVYQALVPGKEAGTIFHNEQTGFILNGRVIRPAKVGVVKEH</sequence>
<reference evidence="1 2" key="1">
    <citation type="journal article" date="2021" name="Commun. Biol.">
        <title>Genomic insights into the host specific adaptation of the Pneumocystis genus.</title>
        <authorList>
            <person name="Cisse O.H."/>
            <person name="Ma L."/>
            <person name="Dekker J.P."/>
            <person name="Khil P.P."/>
            <person name="Youn J.-H."/>
            <person name="Brenchley J.M."/>
            <person name="Blair R."/>
            <person name="Pahar B."/>
            <person name="Chabe M."/>
            <person name="Van Rompay K.K.A."/>
            <person name="Keesler R."/>
            <person name="Sukura A."/>
            <person name="Hirsch V."/>
            <person name="Kutty G."/>
            <person name="Liu Y."/>
            <person name="Peng L."/>
            <person name="Chen J."/>
            <person name="Song J."/>
            <person name="Weissenbacher-Lang C."/>
            <person name="Xu J."/>
            <person name="Upham N.S."/>
            <person name="Stajich J.E."/>
            <person name="Cuomo C.A."/>
            <person name="Cushion M.T."/>
            <person name="Kovacs J.A."/>
        </authorList>
    </citation>
    <scope>NUCLEOTIDE SEQUENCE [LARGE SCALE GENOMIC DNA]</scope>
    <source>
        <strain evidence="1 2">RABM</strain>
    </source>
</reference>
<accession>A0ACB7CEG6</accession>
<evidence type="ECO:0000313" key="1">
    <source>
        <dbReference type="EMBL" id="KAG4305983.1"/>
    </source>
</evidence>
<proteinExistence type="predicted"/>